<dbReference type="AlphaFoldDB" id="A0A2S9IGS0"/>
<organism evidence="4 5">
    <name type="scientific">Pantoea coffeiphila</name>
    <dbReference type="NCBI Taxonomy" id="1465635"/>
    <lineage>
        <taxon>Bacteria</taxon>
        <taxon>Pseudomonadati</taxon>
        <taxon>Pseudomonadota</taxon>
        <taxon>Gammaproteobacteria</taxon>
        <taxon>Enterobacterales</taxon>
        <taxon>Erwiniaceae</taxon>
        <taxon>Pantoea</taxon>
    </lineage>
</organism>
<evidence type="ECO:0000256" key="2">
    <source>
        <dbReference type="ARBA" id="ARBA00023163"/>
    </source>
</evidence>
<dbReference type="RefSeq" id="WP_105591560.1">
    <property type="nucleotide sequence ID" value="NZ_PDET01000002.1"/>
</dbReference>
<accession>A0A2S9IGS0</accession>
<dbReference type="GO" id="GO:0003700">
    <property type="term" value="F:DNA-binding transcription factor activity"/>
    <property type="evidence" value="ECO:0007669"/>
    <property type="project" value="InterPro"/>
</dbReference>
<protein>
    <submittedName>
        <fullName evidence="4">AraC family transcriptional regulator</fullName>
    </submittedName>
</protein>
<feature type="domain" description="HTH araC/xylS-type" evidence="3">
    <location>
        <begin position="202"/>
        <end position="298"/>
    </location>
</feature>
<dbReference type="SUPFAM" id="SSF46689">
    <property type="entry name" value="Homeodomain-like"/>
    <property type="match status" value="2"/>
</dbReference>
<keyword evidence="1" id="KW-0805">Transcription regulation</keyword>
<dbReference type="PANTHER" id="PTHR47893">
    <property type="entry name" value="REGULATORY PROTEIN PCHR"/>
    <property type="match status" value="1"/>
</dbReference>
<name>A0A2S9IGS0_9GAMM</name>
<evidence type="ECO:0000313" key="4">
    <source>
        <dbReference type="EMBL" id="PRD16978.1"/>
    </source>
</evidence>
<dbReference type="OrthoDB" id="9809338at2"/>
<gene>
    <name evidence="4" type="ORF">CQW29_04775</name>
</gene>
<dbReference type="InterPro" id="IPR053142">
    <property type="entry name" value="PchR_regulatory_protein"/>
</dbReference>
<evidence type="ECO:0000256" key="1">
    <source>
        <dbReference type="ARBA" id="ARBA00023015"/>
    </source>
</evidence>
<evidence type="ECO:0000259" key="3">
    <source>
        <dbReference type="PROSITE" id="PS01124"/>
    </source>
</evidence>
<dbReference type="EMBL" id="PDET01000002">
    <property type="protein sequence ID" value="PRD16978.1"/>
    <property type="molecule type" value="Genomic_DNA"/>
</dbReference>
<comment type="caution">
    <text evidence="4">The sequence shown here is derived from an EMBL/GenBank/DDBJ whole genome shotgun (WGS) entry which is preliminary data.</text>
</comment>
<dbReference type="Gene3D" id="1.10.10.60">
    <property type="entry name" value="Homeodomain-like"/>
    <property type="match status" value="2"/>
</dbReference>
<dbReference type="InterPro" id="IPR018060">
    <property type="entry name" value="HTH_AraC"/>
</dbReference>
<dbReference type="PANTHER" id="PTHR47893:SF1">
    <property type="entry name" value="REGULATORY PROTEIN PCHR"/>
    <property type="match status" value="1"/>
</dbReference>
<dbReference type="InterPro" id="IPR009057">
    <property type="entry name" value="Homeodomain-like_sf"/>
</dbReference>
<proteinExistence type="predicted"/>
<dbReference type="Proteomes" id="UP000239181">
    <property type="component" value="Unassembled WGS sequence"/>
</dbReference>
<keyword evidence="2" id="KW-0804">Transcription</keyword>
<sequence>MNKFSDSVPESALPLPASHAMFDGTIAMSSGSLRPEKDEWLQEQLVPGLKLIVVDRGELLCDLPGSGRQHITGPCVCAVWNQQEGESRQRFEPGRQLDYTTIALTPAAVASHIDSEFQQQLEASFQSRRFSGPRLLVLEASATIKSLHAQVATCPMQGLSRALFLSGKALEIMAHALDSLISRPAPEASALRLSNSDIDKLHLARKLLAERMLNPPSLAELALSVGFNTRKLTVGFRRQFGESVFEYLQNLRLDTAWRMLTEGEVSVSTAAYSVGYTPAHFSVAFRKKFGVSPKSLRG</sequence>
<dbReference type="GO" id="GO:0043565">
    <property type="term" value="F:sequence-specific DNA binding"/>
    <property type="evidence" value="ECO:0007669"/>
    <property type="project" value="InterPro"/>
</dbReference>
<dbReference type="SMART" id="SM00342">
    <property type="entry name" value="HTH_ARAC"/>
    <property type="match status" value="1"/>
</dbReference>
<evidence type="ECO:0000313" key="5">
    <source>
        <dbReference type="Proteomes" id="UP000239181"/>
    </source>
</evidence>
<dbReference type="PROSITE" id="PS01124">
    <property type="entry name" value="HTH_ARAC_FAMILY_2"/>
    <property type="match status" value="1"/>
</dbReference>
<dbReference type="Pfam" id="PF12833">
    <property type="entry name" value="HTH_18"/>
    <property type="match status" value="1"/>
</dbReference>
<reference evidence="4 5" key="1">
    <citation type="submission" date="2017-10" db="EMBL/GenBank/DDBJ databases">
        <title>Draft genome of two endophytic bacteria isolated from 'guarana' Paullinia cupana (Mart.) Ducke.</title>
        <authorList>
            <person name="Siqueira K.A."/>
            <person name="Liotti R.G."/>
            <person name="Mendes T.A."/>
            <person name="Soares M.A."/>
        </authorList>
    </citation>
    <scope>NUCLEOTIDE SEQUENCE [LARGE SCALE GENOMIC DNA]</scope>
    <source>
        <strain evidence="4 5">342</strain>
    </source>
</reference>
<keyword evidence="5" id="KW-1185">Reference proteome</keyword>